<evidence type="ECO:0000256" key="9">
    <source>
        <dbReference type="ARBA" id="ARBA00023136"/>
    </source>
</evidence>
<dbReference type="KEGG" id="cdev:CIGN_1340"/>
<keyword evidence="8" id="KW-1133">Transmembrane helix</keyword>
<dbReference type="PANTHER" id="PTHR30558">
    <property type="entry name" value="EXBD MEMBRANE COMPONENT OF PMF-DRIVEN MACROMOLECULE IMPORT SYSTEM"/>
    <property type="match status" value="1"/>
</dbReference>
<dbReference type="AlphaFoldDB" id="A0A1X9STS4"/>
<evidence type="ECO:0000256" key="7">
    <source>
        <dbReference type="ARBA" id="ARBA00022927"/>
    </source>
</evidence>
<dbReference type="GO" id="GO:0015031">
    <property type="term" value="P:protein transport"/>
    <property type="evidence" value="ECO:0007669"/>
    <property type="project" value="UniProtKB-KW"/>
</dbReference>
<keyword evidence="9" id="KW-0472">Membrane</keyword>
<gene>
    <name evidence="11" type="primary">tolR</name>
    <name evidence="11" type="ORF">CIGN_1340</name>
</gene>
<dbReference type="InterPro" id="IPR003400">
    <property type="entry name" value="ExbD"/>
</dbReference>
<evidence type="ECO:0000256" key="10">
    <source>
        <dbReference type="RuleBase" id="RU003879"/>
    </source>
</evidence>
<comment type="subcellular location">
    <subcellularLocation>
        <location evidence="1">Cell inner membrane</location>
        <topology evidence="1">Single-pass type II membrane protein</topology>
    </subcellularLocation>
    <subcellularLocation>
        <location evidence="10">Cell membrane</location>
        <topology evidence="10">Single-pass type II membrane protein</topology>
    </subcellularLocation>
</comment>
<reference evidence="11 12" key="1">
    <citation type="journal article" date="2017" name="Genome Biol. Evol.">
        <title>Comparative Genomic Analysis Identifies a Campylobacter Clade Deficient in Selenium Metabolism.</title>
        <authorList>
            <person name="Miller W.G."/>
            <person name="Yee E."/>
            <person name="Lopes B.S."/>
            <person name="Chapman M.H."/>
            <person name="Huynh S."/>
            <person name="Bono J.L."/>
            <person name="Parker C.T."/>
            <person name="Strachan N.J.C."/>
            <person name="Forbes K.J."/>
        </authorList>
    </citation>
    <scope>NUCLEOTIDE SEQUENCE [LARGE SCALE GENOMIC DNA]</scope>
    <source>
        <strain evidence="11 12">NCTC 13003</strain>
    </source>
</reference>
<organism evidence="11 12">
    <name type="scientific">Campylobacter devanensis</name>
    <dbReference type="NCBI Taxonomy" id="3161138"/>
    <lineage>
        <taxon>Bacteria</taxon>
        <taxon>Pseudomonadati</taxon>
        <taxon>Campylobacterota</taxon>
        <taxon>Epsilonproteobacteria</taxon>
        <taxon>Campylobacterales</taxon>
        <taxon>Campylobacteraceae</taxon>
        <taxon>Campylobacter</taxon>
    </lineage>
</organism>
<accession>A0A1X9STS4</accession>
<keyword evidence="4" id="KW-1003">Cell membrane</keyword>
<sequence length="130" mass="14685">MINFDENPELNITPLVDVMLVLLAILMVTTPAIIYEEQISLPDGSKSKVLSQELKSLTVRIDSQRQVYIDQSKMSLNELSDNLVLLSKKYDKNSPVYIKADKRLIYDDVMFVLKSMKNAGFSKVALETNG</sequence>
<dbReference type="Gene3D" id="3.30.420.270">
    <property type="match status" value="1"/>
</dbReference>
<protein>
    <submittedName>
        <fullName evidence="11">Tol-Pal system subunit TolR</fullName>
    </submittedName>
</protein>
<evidence type="ECO:0000313" key="12">
    <source>
        <dbReference type="Proteomes" id="UP000194309"/>
    </source>
</evidence>
<evidence type="ECO:0000313" key="11">
    <source>
        <dbReference type="EMBL" id="ARQ99595.1"/>
    </source>
</evidence>
<evidence type="ECO:0000256" key="4">
    <source>
        <dbReference type="ARBA" id="ARBA00022475"/>
    </source>
</evidence>
<dbReference type="Proteomes" id="UP000194309">
    <property type="component" value="Chromosome"/>
</dbReference>
<dbReference type="PANTHER" id="PTHR30558:SF12">
    <property type="entry name" value="BIOPOLYMER TRANSPORT PROTEIN EXBD"/>
    <property type="match status" value="1"/>
</dbReference>
<dbReference type="GO" id="GO:0005886">
    <property type="term" value="C:plasma membrane"/>
    <property type="evidence" value="ECO:0007669"/>
    <property type="project" value="UniProtKB-SubCell"/>
</dbReference>
<evidence type="ECO:0000256" key="5">
    <source>
        <dbReference type="ARBA" id="ARBA00022519"/>
    </source>
</evidence>
<comment type="similarity">
    <text evidence="2 10">Belongs to the ExbD/TolR family.</text>
</comment>
<name>A0A1X9STS4_9BACT</name>
<accession>A0A381DAP0</accession>
<dbReference type="STRING" id="1660064.CIGN_1340"/>
<evidence type="ECO:0000256" key="2">
    <source>
        <dbReference type="ARBA" id="ARBA00005811"/>
    </source>
</evidence>
<dbReference type="GO" id="GO:0022857">
    <property type="term" value="F:transmembrane transporter activity"/>
    <property type="evidence" value="ECO:0007669"/>
    <property type="project" value="InterPro"/>
</dbReference>
<proteinExistence type="inferred from homology"/>
<dbReference type="OrthoDB" id="9798629at2"/>
<evidence type="ECO:0000256" key="8">
    <source>
        <dbReference type="ARBA" id="ARBA00022989"/>
    </source>
</evidence>
<keyword evidence="12" id="KW-1185">Reference proteome</keyword>
<dbReference type="EMBL" id="CP018788">
    <property type="protein sequence ID" value="ARQ99595.1"/>
    <property type="molecule type" value="Genomic_DNA"/>
</dbReference>
<keyword evidence="3 10" id="KW-0813">Transport</keyword>
<keyword evidence="5" id="KW-0997">Cell inner membrane</keyword>
<dbReference type="Pfam" id="PF02472">
    <property type="entry name" value="ExbD"/>
    <property type="match status" value="1"/>
</dbReference>
<keyword evidence="7 10" id="KW-0653">Protein transport</keyword>
<keyword evidence="6 10" id="KW-0812">Transmembrane</keyword>
<evidence type="ECO:0000256" key="6">
    <source>
        <dbReference type="ARBA" id="ARBA00022692"/>
    </source>
</evidence>
<evidence type="ECO:0000256" key="1">
    <source>
        <dbReference type="ARBA" id="ARBA00004249"/>
    </source>
</evidence>
<evidence type="ECO:0000256" key="3">
    <source>
        <dbReference type="ARBA" id="ARBA00022448"/>
    </source>
</evidence>